<dbReference type="InterPro" id="IPR036291">
    <property type="entry name" value="NAD(P)-bd_dom_sf"/>
</dbReference>
<evidence type="ECO:0000313" key="3">
    <source>
        <dbReference type="Proteomes" id="UP001141950"/>
    </source>
</evidence>
<dbReference type="Pfam" id="PF01370">
    <property type="entry name" value="Epimerase"/>
    <property type="match status" value="1"/>
</dbReference>
<name>A0A9X2MT51_9BACL</name>
<organism evidence="2 3">
    <name type="scientific">Paenibacillus soyae</name>
    <dbReference type="NCBI Taxonomy" id="2969249"/>
    <lineage>
        <taxon>Bacteria</taxon>
        <taxon>Bacillati</taxon>
        <taxon>Bacillota</taxon>
        <taxon>Bacilli</taxon>
        <taxon>Bacillales</taxon>
        <taxon>Paenibacillaceae</taxon>
        <taxon>Paenibacillus</taxon>
    </lineage>
</organism>
<sequence length="289" mass="32200">MADQIKKVVVTGGSGMLGRWVVKHLVEHGYEVLNVDTRQPEEQLCPTLIVDLEDLGQTYGALAGADAVVHMAAIPRAGMVPPEVTFRNNVMSTYNVLEAASGLGIRKAVLASSESSYGICFAVHPFGPQYVPMDEEHPQLPQDSYGLSKIVNEQTSDMFHRRSGIQVVSLRLGNVIPPDWYERFPSWIHKPEERERILWSYIDTRDAAEACRLAIEAEGLGSVALNLGSNETSMDMPSRELMAARYPEVTDFRAPLEGNEALLDSSKAMRLLGWEPKYRWREQLAKGRS</sequence>
<dbReference type="SUPFAM" id="SSF51735">
    <property type="entry name" value="NAD(P)-binding Rossmann-fold domains"/>
    <property type="match status" value="1"/>
</dbReference>
<dbReference type="InterPro" id="IPR001509">
    <property type="entry name" value="Epimerase_deHydtase"/>
</dbReference>
<gene>
    <name evidence="2" type="ORF">NQZ67_19070</name>
</gene>
<dbReference type="PANTHER" id="PTHR43103">
    <property type="entry name" value="NUCLEOSIDE-DIPHOSPHATE-SUGAR EPIMERASE"/>
    <property type="match status" value="1"/>
</dbReference>
<dbReference type="Proteomes" id="UP001141950">
    <property type="component" value="Unassembled WGS sequence"/>
</dbReference>
<keyword evidence="3" id="KW-1185">Reference proteome</keyword>
<dbReference type="PANTHER" id="PTHR43103:SF6">
    <property type="entry name" value="PUTATIVE-RELATED"/>
    <property type="match status" value="1"/>
</dbReference>
<dbReference type="AlphaFoldDB" id="A0A9X2MT51"/>
<evidence type="ECO:0000259" key="1">
    <source>
        <dbReference type="Pfam" id="PF01370"/>
    </source>
</evidence>
<dbReference type="RefSeq" id="WP_257449027.1">
    <property type="nucleotide sequence ID" value="NZ_JANIPJ010000014.1"/>
</dbReference>
<proteinExistence type="predicted"/>
<accession>A0A9X2MT51</accession>
<evidence type="ECO:0000313" key="2">
    <source>
        <dbReference type="EMBL" id="MCR2805990.1"/>
    </source>
</evidence>
<reference evidence="2" key="1">
    <citation type="submission" date="2022-08" db="EMBL/GenBank/DDBJ databases">
        <title>The genomic sequence of strain Paenibacillus sp. SCIV0701.</title>
        <authorList>
            <person name="Zhao H."/>
        </authorList>
    </citation>
    <scope>NUCLEOTIDE SEQUENCE</scope>
    <source>
        <strain evidence="2">SCIV0701</strain>
    </source>
</reference>
<dbReference type="EMBL" id="JANIPJ010000014">
    <property type="protein sequence ID" value="MCR2805990.1"/>
    <property type="molecule type" value="Genomic_DNA"/>
</dbReference>
<protein>
    <submittedName>
        <fullName evidence="2">NAD(P)-dependent oxidoreductase</fullName>
    </submittedName>
</protein>
<feature type="domain" description="NAD-dependent epimerase/dehydratase" evidence="1">
    <location>
        <begin position="8"/>
        <end position="227"/>
    </location>
</feature>
<dbReference type="Gene3D" id="3.40.50.720">
    <property type="entry name" value="NAD(P)-binding Rossmann-like Domain"/>
    <property type="match status" value="1"/>
</dbReference>
<comment type="caution">
    <text evidence="2">The sequence shown here is derived from an EMBL/GenBank/DDBJ whole genome shotgun (WGS) entry which is preliminary data.</text>
</comment>